<dbReference type="PANTHER" id="PTHR23322:SF6">
    <property type="entry name" value="UBX DOMAIN-CONTAINING PROTEIN 7"/>
    <property type="match status" value="1"/>
</dbReference>
<gene>
    <name evidence="3" type="ORF">CC86DRAFT_280050</name>
</gene>
<dbReference type="InterPro" id="IPR029071">
    <property type="entry name" value="Ubiquitin-like_domsf"/>
</dbReference>
<dbReference type="OrthoDB" id="270602at2759"/>
<protein>
    <recommendedName>
        <fullName evidence="2">UBX domain-containing protein</fullName>
    </recommendedName>
</protein>
<dbReference type="Gene3D" id="1.10.8.10">
    <property type="entry name" value="DNA helicase RuvA subunit, C-terminal domain"/>
    <property type="match status" value="1"/>
</dbReference>
<feature type="region of interest" description="Disordered" evidence="1">
    <location>
        <begin position="69"/>
        <end position="95"/>
    </location>
</feature>
<feature type="region of interest" description="Disordered" evidence="1">
    <location>
        <begin position="377"/>
        <end position="422"/>
    </location>
</feature>
<dbReference type="GO" id="GO:0005634">
    <property type="term" value="C:nucleus"/>
    <property type="evidence" value="ECO:0007669"/>
    <property type="project" value="TreeGrafter"/>
</dbReference>
<dbReference type="SUPFAM" id="SSF54236">
    <property type="entry name" value="Ubiquitin-like"/>
    <property type="match status" value="1"/>
</dbReference>
<dbReference type="InterPro" id="IPR001012">
    <property type="entry name" value="UBX_dom"/>
</dbReference>
<organism evidence="3 4">
    <name type="scientific">Ophiobolus disseminans</name>
    <dbReference type="NCBI Taxonomy" id="1469910"/>
    <lineage>
        <taxon>Eukaryota</taxon>
        <taxon>Fungi</taxon>
        <taxon>Dikarya</taxon>
        <taxon>Ascomycota</taxon>
        <taxon>Pezizomycotina</taxon>
        <taxon>Dothideomycetes</taxon>
        <taxon>Pleosporomycetidae</taxon>
        <taxon>Pleosporales</taxon>
        <taxon>Pleosporineae</taxon>
        <taxon>Phaeosphaeriaceae</taxon>
        <taxon>Ophiobolus</taxon>
    </lineage>
</organism>
<dbReference type="SUPFAM" id="SSF52833">
    <property type="entry name" value="Thioredoxin-like"/>
    <property type="match status" value="1"/>
</dbReference>
<dbReference type="CDD" id="cd02958">
    <property type="entry name" value="UAS"/>
    <property type="match status" value="1"/>
</dbReference>
<feature type="region of interest" description="Disordered" evidence="1">
    <location>
        <begin position="174"/>
        <end position="202"/>
    </location>
</feature>
<dbReference type="GO" id="GO:0043130">
    <property type="term" value="F:ubiquitin binding"/>
    <property type="evidence" value="ECO:0007669"/>
    <property type="project" value="TreeGrafter"/>
</dbReference>
<dbReference type="CDD" id="cd14273">
    <property type="entry name" value="UBA_TAP-C_like"/>
    <property type="match status" value="1"/>
</dbReference>
<feature type="domain" description="UBX" evidence="2">
    <location>
        <begin position="443"/>
        <end position="520"/>
    </location>
</feature>
<dbReference type="Proteomes" id="UP000799424">
    <property type="component" value="Unassembled WGS sequence"/>
</dbReference>
<evidence type="ECO:0000259" key="2">
    <source>
        <dbReference type="PROSITE" id="PS50033"/>
    </source>
</evidence>
<accession>A0A6A7AFM6</accession>
<dbReference type="CDD" id="cd01767">
    <property type="entry name" value="UBX"/>
    <property type="match status" value="1"/>
</dbReference>
<dbReference type="Gene3D" id="3.10.20.90">
    <property type="entry name" value="Phosphatidylinositol 3-kinase Catalytic Subunit, Chain A, domain 1"/>
    <property type="match status" value="1"/>
</dbReference>
<dbReference type="PANTHER" id="PTHR23322">
    <property type="entry name" value="FAS-ASSOCIATED PROTEIN"/>
    <property type="match status" value="1"/>
</dbReference>
<evidence type="ECO:0000313" key="3">
    <source>
        <dbReference type="EMBL" id="KAF2832120.1"/>
    </source>
</evidence>
<dbReference type="Gene3D" id="3.40.30.10">
    <property type="entry name" value="Glutaredoxin"/>
    <property type="match status" value="1"/>
</dbReference>
<dbReference type="Pfam" id="PF00789">
    <property type="entry name" value="UBX"/>
    <property type="match status" value="1"/>
</dbReference>
<evidence type="ECO:0000313" key="4">
    <source>
        <dbReference type="Proteomes" id="UP000799424"/>
    </source>
</evidence>
<dbReference type="EMBL" id="MU006217">
    <property type="protein sequence ID" value="KAF2832120.1"/>
    <property type="molecule type" value="Genomic_DNA"/>
</dbReference>
<dbReference type="Pfam" id="PF13899">
    <property type="entry name" value="Thioredoxin_7"/>
    <property type="match status" value="1"/>
</dbReference>
<dbReference type="SUPFAM" id="SSF46934">
    <property type="entry name" value="UBA-like"/>
    <property type="match status" value="1"/>
</dbReference>
<evidence type="ECO:0000256" key="1">
    <source>
        <dbReference type="SAM" id="MobiDB-lite"/>
    </source>
</evidence>
<dbReference type="AlphaFoldDB" id="A0A6A7AFM6"/>
<keyword evidence="4" id="KW-1185">Reference proteome</keyword>
<dbReference type="InterPro" id="IPR006577">
    <property type="entry name" value="UAS"/>
</dbReference>
<dbReference type="Pfam" id="PF14555">
    <property type="entry name" value="UBA_4"/>
    <property type="match status" value="1"/>
</dbReference>
<dbReference type="SMART" id="SM00166">
    <property type="entry name" value="UBX"/>
    <property type="match status" value="1"/>
</dbReference>
<dbReference type="GO" id="GO:0043161">
    <property type="term" value="P:proteasome-mediated ubiquitin-dependent protein catabolic process"/>
    <property type="evidence" value="ECO:0007669"/>
    <property type="project" value="TreeGrafter"/>
</dbReference>
<dbReference type="SMART" id="SM00594">
    <property type="entry name" value="UAS"/>
    <property type="match status" value="1"/>
</dbReference>
<dbReference type="InterPro" id="IPR050730">
    <property type="entry name" value="UBX_domain-protein"/>
</dbReference>
<proteinExistence type="predicted"/>
<name>A0A6A7AFM6_9PLEO</name>
<sequence>MEDENIVNFVSITSCDPDKAAQYLRLTEGNFEQAIQLYFDSPNLDLGGAPAAPAPAQNAAASARDPITIDSDEDMSDFDPAAHTSNPPARPPPALEDDEAMARRLQEEMYGGGGPPGEEEVRAPMQRTTETLIGPGSNWGPADADDNDDLDAAVQEQLARRRTARAGIFNQRTTPSNVWDETTDSSARRRELATATGGASEQSSKMNMLAELFRPPFELMFQGSWEKARDMGKDELKWLIVNIQDPAIFDCQRLNRDIWKNDEIKATVRENFIFMQYAKDDPRGQQYVNYYFHARDSSDAYPHIAIVDPRTGEQVKVWSGPPIPEPVDFHAQLHEFLDRYSLDVKAKNPVAKRKAESKSKDVGRMTEEEMLEMALQNSMENGKGPKDDDPDALTKSMDNIKGKAPAQAEPQPEPVQEEASAPSNPVFAAISAHTPHTEPTNTDAKITTRIQFRGPTGRLIRRFSLSDPVRRIYEWIKSDAPYEGKEGAEFDLTFMGKNLIENLDSTVEEAGLKGASIMVEFTE</sequence>
<dbReference type="PROSITE" id="PS50033">
    <property type="entry name" value="UBX"/>
    <property type="match status" value="1"/>
</dbReference>
<dbReference type="InterPro" id="IPR036249">
    <property type="entry name" value="Thioredoxin-like_sf"/>
</dbReference>
<reference evidence="3" key="1">
    <citation type="journal article" date="2020" name="Stud. Mycol.">
        <title>101 Dothideomycetes genomes: a test case for predicting lifestyles and emergence of pathogens.</title>
        <authorList>
            <person name="Haridas S."/>
            <person name="Albert R."/>
            <person name="Binder M."/>
            <person name="Bloem J."/>
            <person name="Labutti K."/>
            <person name="Salamov A."/>
            <person name="Andreopoulos B."/>
            <person name="Baker S."/>
            <person name="Barry K."/>
            <person name="Bills G."/>
            <person name="Bluhm B."/>
            <person name="Cannon C."/>
            <person name="Castanera R."/>
            <person name="Culley D."/>
            <person name="Daum C."/>
            <person name="Ezra D."/>
            <person name="Gonzalez J."/>
            <person name="Henrissat B."/>
            <person name="Kuo A."/>
            <person name="Liang C."/>
            <person name="Lipzen A."/>
            <person name="Lutzoni F."/>
            <person name="Magnuson J."/>
            <person name="Mondo S."/>
            <person name="Nolan M."/>
            <person name="Ohm R."/>
            <person name="Pangilinan J."/>
            <person name="Park H.-J."/>
            <person name="Ramirez L."/>
            <person name="Alfaro M."/>
            <person name="Sun H."/>
            <person name="Tritt A."/>
            <person name="Yoshinaga Y."/>
            <person name="Zwiers L.-H."/>
            <person name="Turgeon B."/>
            <person name="Goodwin S."/>
            <person name="Spatafora J."/>
            <person name="Crous P."/>
            <person name="Grigoriev I."/>
        </authorList>
    </citation>
    <scope>NUCLEOTIDE SEQUENCE</scope>
    <source>
        <strain evidence="3">CBS 113818</strain>
    </source>
</reference>
<dbReference type="InterPro" id="IPR009060">
    <property type="entry name" value="UBA-like_sf"/>
</dbReference>